<evidence type="ECO:0000256" key="3">
    <source>
        <dbReference type="ARBA" id="ARBA00022705"/>
    </source>
</evidence>
<keyword evidence="10" id="KW-0460">Magnesium</keyword>
<dbReference type="SUPFAM" id="SSF52113">
    <property type="entry name" value="BRCT domain"/>
    <property type="match status" value="1"/>
</dbReference>
<keyword evidence="2 10" id="KW-0436">Ligase</keyword>
<dbReference type="Pfam" id="PF14520">
    <property type="entry name" value="HHH_5"/>
    <property type="match status" value="1"/>
</dbReference>
<feature type="binding site" evidence="10">
    <location>
        <position position="189"/>
    </location>
    <ligand>
        <name>NAD(+)</name>
        <dbReference type="ChEBI" id="CHEBI:57540"/>
    </ligand>
</feature>
<dbReference type="HAMAP" id="MF_01588">
    <property type="entry name" value="DNA_ligase_A"/>
    <property type="match status" value="1"/>
</dbReference>
<organism evidence="13 14">
    <name type="scientific">Desulfuromonas acetoxidans (strain DSM 684 / 11070)</name>
    <dbReference type="NCBI Taxonomy" id="281689"/>
    <lineage>
        <taxon>Bacteria</taxon>
        <taxon>Pseudomonadati</taxon>
        <taxon>Thermodesulfobacteriota</taxon>
        <taxon>Desulfuromonadia</taxon>
        <taxon>Desulfuromonadales</taxon>
        <taxon>Desulfuromonadaceae</taxon>
        <taxon>Desulfuromonas</taxon>
    </lineage>
</organism>
<evidence type="ECO:0000256" key="9">
    <source>
        <dbReference type="ARBA" id="ARBA00034005"/>
    </source>
</evidence>
<dbReference type="AlphaFoldDB" id="Q1JXA2"/>
<dbReference type="Pfam" id="PF03120">
    <property type="entry name" value="OB_DNA_ligase"/>
    <property type="match status" value="1"/>
</dbReference>
<comment type="caution">
    <text evidence="10">Lacks conserved residue(s) required for the propagation of feature annotation.</text>
</comment>
<keyword evidence="7 10" id="KW-0520">NAD</keyword>
<dbReference type="GO" id="GO:0003911">
    <property type="term" value="F:DNA ligase (NAD+) activity"/>
    <property type="evidence" value="ECO:0007669"/>
    <property type="project" value="UniProtKB-UniRule"/>
</dbReference>
<evidence type="ECO:0000256" key="1">
    <source>
        <dbReference type="ARBA" id="ARBA00004067"/>
    </source>
</evidence>
<dbReference type="SUPFAM" id="SSF50249">
    <property type="entry name" value="Nucleic acid-binding proteins"/>
    <property type="match status" value="1"/>
</dbReference>
<feature type="domain" description="BRCT" evidence="12">
    <location>
        <begin position="602"/>
        <end position="679"/>
    </location>
</feature>
<dbReference type="InterPro" id="IPR036420">
    <property type="entry name" value="BRCT_dom_sf"/>
</dbReference>
<dbReference type="Pfam" id="PF00533">
    <property type="entry name" value="BRCT"/>
    <property type="match status" value="1"/>
</dbReference>
<protein>
    <recommendedName>
        <fullName evidence="10">DNA ligase</fullName>
        <ecNumber evidence="10">6.5.1.2</ecNumber>
    </recommendedName>
    <alternativeName>
        <fullName evidence="10">Polydeoxyribonucleotide synthase [NAD(+)]</fullName>
    </alternativeName>
</protein>
<dbReference type="Gene3D" id="1.10.150.20">
    <property type="entry name" value="5' to 3' exonuclease, C-terminal subdomain"/>
    <property type="match status" value="2"/>
</dbReference>
<dbReference type="EMBL" id="AAEW02000016">
    <property type="protein sequence ID" value="EAT14890.1"/>
    <property type="molecule type" value="Genomic_DNA"/>
</dbReference>
<feature type="region of interest" description="Disordered" evidence="11">
    <location>
        <begin position="1"/>
        <end position="26"/>
    </location>
</feature>
<evidence type="ECO:0000259" key="12">
    <source>
        <dbReference type="PROSITE" id="PS50172"/>
    </source>
</evidence>
<evidence type="ECO:0000256" key="7">
    <source>
        <dbReference type="ARBA" id="ARBA00023027"/>
    </source>
</evidence>
<evidence type="ECO:0000256" key="6">
    <source>
        <dbReference type="ARBA" id="ARBA00022833"/>
    </source>
</evidence>
<dbReference type="GO" id="GO:0006281">
    <property type="term" value="P:DNA repair"/>
    <property type="evidence" value="ECO:0007669"/>
    <property type="project" value="UniProtKB-KW"/>
</dbReference>
<dbReference type="EC" id="6.5.1.2" evidence="10"/>
<dbReference type="Gene3D" id="2.40.50.140">
    <property type="entry name" value="Nucleic acid-binding proteins"/>
    <property type="match status" value="1"/>
</dbReference>
<dbReference type="SUPFAM" id="SSF47781">
    <property type="entry name" value="RuvA domain 2-like"/>
    <property type="match status" value="1"/>
</dbReference>
<dbReference type="InterPro" id="IPR012340">
    <property type="entry name" value="NA-bd_OB-fold"/>
</dbReference>
<evidence type="ECO:0000256" key="4">
    <source>
        <dbReference type="ARBA" id="ARBA00022723"/>
    </source>
</evidence>
<gene>
    <name evidence="10" type="primary">ligA</name>
    <name evidence="13" type="ORF">Dace_0899</name>
</gene>
<evidence type="ECO:0000256" key="2">
    <source>
        <dbReference type="ARBA" id="ARBA00022598"/>
    </source>
</evidence>
<feature type="binding site" evidence="10">
    <location>
        <position position="220"/>
    </location>
    <ligand>
        <name>NAD(+)</name>
        <dbReference type="ChEBI" id="CHEBI:57540"/>
    </ligand>
</feature>
<dbReference type="InterPro" id="IPR004150">
    <property type="entry name" value="NAD_DNA_ligase_OB"/>
</dbReference>
<dbReference type="CDD" id="cd17748">
    <property type="entry name" value="BRCT_DNA_ligase_like"/>
    <property type="match status" value="1"/>
</dbReference>
<reference evidence="13" key="1">
    <citation type="submission" date="2006-05" db="EMBL/GenBank/DDBJ databases">
        <title>Annotation of the draft genome assembly of Desulfuromonas acetoxidans DSM 684.</title>
        <authorList>
            <consortium name="US DOE Joint Genome Institute (JGI-ORNL)"/>
            <person name="Larimer F."/>
            <person name="Land M."/>
            <person name="Hauser L."/>
        </authorList>
    </citation>
    <scope>NUCLEOTIDE SEQUENCE [LARGE SCALE GENOMIC DNA]</scope>
    <source>
        <strain evidence="13">DSM 684</strain>
    </source>
</reference>
<dbReference type="InterPro" id="IPR001679">
    <property type="entry name" value="DNA_ligase"/>
</dbReference>
<dbReference type="SUPFAM" id="SSF56091">
    <property type="entry name" value="DNA ligase/mRNA capping enzyme, catalytic domain"/>
    <property type="match status" value="1"/>
</dbReference>
<dbReference type="SMART" id="SM00292">
    <property type="entry name" value="BRCT"/>
    <property type="match status" value="1"/>
</dbReference>
<dbReference type="InterPro" id="IPR010994">
    <property type="entry name" value="RuvA_2-like"/>
</dbReference>
<dbReference type="Gene3D" id="3.30.470.30">
    <property type="entry name" value="DNA ligase/mRNA capping enzyme"/>
    <property type="match status" value="1"/>
</dbReference>
<accession>Q1JXA2</accession>
<dbReference type="GO" id="GO:0006260">
    <property type="term" value="P:DNA replication"/>
    <property type="evidence" value="ECO:0007669"/>
    <property type="project" value="UniProtKB-KW"/>
</dbReference>
<comment type="function">
    <text evidence="1 10">DNA ligase that catalyzes the formation of phosphodiester linkages between 5'-phosphoryl and 3'-hydroxyl groups in double-stranded DNA using NAD as a coenzyme and as the energy source for the reaction. It is essential for DNA replication and repair of damaged DNA.</text>
</comment>
<dbReference type="InterPro" id="IPR013839">
    <property type="entry name" value="DNAligase_adenylation"/>
</dbReference>
<evidence type="ECO:0000313" key="14">
    <source>
        <dbReference type="Proteomes" id="UP000005695"/>
    </source>
</evidence>
<feature type="binding site" evidence="10">
    <location>
        <position position="423"/>
    </location>
    <ligand>
        <name>Zn(2+)</name>
        <dbReference type="ChEBI" id="CHEBI:29105"/>
    </ligand>
</feature>
<dbReference type="PROSITE" id="PS50172">
    <property type="entry name" value="BRCT"/>
    <property type="match status" value="1"/>
</dbReference>
<keyword evidence="3 10" id="KW-0235">DNA replication</keyword>
<feature type="binding site" evidence="10">
    <location>
        <position position="332"/>
    </location>
    <ligand>
        <name>NAD(+)</name>
        <dbReference type="ChEBI" id="CHEBI:57540"/>
    </ligand>
</feature>
<dbReference type="InterPro" id="IPR013840">
    <property type="entry name" value="DNAligase_N"/>
</dbReference>
<feature type="binding site" evidence="10">
    <location>
        <position position="442"/>
    </location>
    <ligand>
        <name>Zn(2+)</name>
        <dbReference type="ChEBI" id="CHEBI:29105"/>
    </ligand>
</feature>
<comment type="similarity">
    <text evidence="10">Belongs to the NAD-dependent DNA ligase family. LigA subfamily.</text>
</comment>
<name>Q1JXA2_DESA6</name>
<dbReference type="GO" id="GO:0046872">
    <property type="term" value="F:metal ion binding"/>
    <property type="evidence" value="ECO:0007669"/>
    <property type="project" value="UniProtKB-KW"/>
</dbReference>
<dbReference type="Proteomes" id="UP000005695">
    <property type="component" value="Unassembled WGS sequence"/>
</dbReference>
<sequence length="690" mass="76845">MTYVRRTSTISANSPSTKFHHPNPFLDDHGHMLTQAQKDALKQLTFEHLSLQRLFTLQQQPQTITQLDDAELVEFLTIANSFYRDGQPLISDHDYDHIALAELKTRQPSHPFLHTVEPEPKFTGKTVELPARMLSTEKAYTDKELSDWLKRIHKAANEIGRDPAGLQFRITPKLDGFAAFDDGDRLYTRGDGRRGTDITRAFERGLVVANNQPRGLGAGEIVVQRSYFAANLAQDYENPRNFQASVVKEKALEPAVEQALGNQAVVFYPFSTLPYRVRRSDDLIDSVAALSRELRASLDYDMDGIVIEITDDELKTYMGATRHHHRWQIAYKQNQEKAEVKVLQVVPQTSRSGRVNPVAEVEPTRLSGALIQRATAHHYGMVRDKGIGPDAVIELTRSGEVIPKIIDVVKAVEPQIPASCPSCDTELFWDSDYLYCPNNTGCPAQISHTIEHFFRTLGNIDGFGPATIEKLYTNNIRTIDAVYGLQADQLEGMGFGPKQSENLVNELQRSRHEVIEDWRFLAAFGVFRMGGGNCERLLGHHRLEEIFELSEEQIVAIEGFAERTAEVVVKGFARIRPLFDKLQALGFNLQRTPLVSELQASGALNPIAGKLLVFTGTMTHGSRDDMKAEAKKLGAKVGASVTGKTDYLVTGDKVGASKLNAATSKGVEILTEEQYLKLIGTTISSAKEQS</sequence>
<evidence type="ECO:0000256" key="8">
    <source>
        <dbReference type="ARBA" id="ARBA00023204"/>
    </source>
</evidence>
<feature type="binding site" evidence="10">
    <location>
        <position position="436"/>
    </location>
    <ligand>
        <name>Zn(2+)</name>
        <dbReference type="ChEBI" id="CHEBI:29105"/>
    </ligand>
</feature>
<evidence type="ECO:0000256" key="10">
    <source>
        <dbReference type="HAMAP-Rule" id="MF_01588"/>
    </source>
</evidence>
<keyword evidence="5 10" id="KW-0227">DNA damage</keyword>
<dbReference type="SMART" id="SM00532">
    <property type="entry name" value="LIGANc"/>
    <property type="match status" value="1"/>
</dbReference>
<evidence type="ECO:0000313" key="13">
    <source>
        <dbReference type="EMBL" id="EAT14890.1"/>
    </source>
</evidence>
<feature type="active site" description="N6-AMP-lysine intermediate" evidence="10">
    <location>
        <position position="173"/>
    </location>
</feature>
<comment type="cofactor">
    <cofactor evidence="10">
        <name>Mg(2+)</name>
        <dbReference type="ChEBI" id="CHEBI:18420"/>
    </cofactor>
    <cofactor evidence="10">
        <name>Mn(2+)</name>
        <dbReference type="ChEBI" id="CHEBI:29035"/>
    </cofactor>
</comment>
<feature type="binding site" evidence="10">
    <location>
        <begin position="92"/>
        <end position="96"/>
    </location>
    <ligand>
        <name>NAD(+)</name>
        <dbReference type="ChEBI" id="CHEBI:57540"/>
    </ligand>
</feature>
<keyword evidence="14" id="KW-1185">Reference proteome</keyword>
<dbReference type="PIRSF" id="PIRSF001604">
    <property type="entry name" value="LigA"/>
    <property type="match status" value="1"/>
</dbReference>
<reference evidence="13" key="2">
    <citation type="submission" date="2006-05" db="EMBL/GenBank/DDBJ databases">
        <title>Sequencing of the draft genome and assembly of Desulfuromonas acetoxidans DSM 684.</title>
        <authorList>
            <consortium name="US DOE Joint Genome Institute (JGI-PGF)"/>
            <person name="Copeland A."/>
            <person name="Lucas S."/>
            <person name="Lapidus A."/>
            <person name="Barry K."/>
            <person name="Detter J.C."/>
            <person name="Glavina del Rio T."/>
            <person name="Hammon N."/>
            <person name="Israni S."/>
            <person name="Dalin E."/>
            <person name="Tice H."/>
            <person name="Bruce D."/>
            <person name="Pitluck S."/>
            <person name="Richardson P."/>
        </authorList>
    </citation>
    <scope>NUCLEOTIDE SEQUENCE [LARGE SCALE GENOMIC DNA]</scope>
    <source>
        <strain evidence="13">DSM 684</strain>
    </source>
</reference>
<comment type="caution">
    <text evidence="13">The sequence shown here is derived from an EMBL/GenBank/DDBJ whole genome shotgun (WGS) entry which is preliminary data.</text>
</comment>
<keyword evidence="6 10" id="KW-0862">Zinc</keyword>
<keyword evidence="8 10" id="KW-0234">DNA repair</keyword>
<keyword evidence="10" id="KW-0464">Manganese</keyword>
<dbReference type="InterPro" id="IPR001357">
    <property type="entry name" value="BRCT_dom"/>
</dbReference>
<evidence type="ECO:0000256" key="5">
    <source>
        <dbReference type="ARBA" id="ARBA00022763"/>
    </source>
</evidence>
<comment type="catalytic activity">
    <reaction evidence="9 10">
        <text>NAD(+) + (deoxyribonucleotide)n-3'-hydroxyl + 5'-phospho-(deoxyribonucleotide)m = (deoxyribonucleotide)n+m + AMP + beta-nicotinamide D-nucleotide.</text>
        <dbReference type="EC" id="6.5.1.2"/>
    </reaction>
</comment>
<feature type="compositionally biased region" description="Polar residues" evidence="11">
    <location>
        <begin position="1"/>
        <end position="17"/>
    </location>
</feature>
<keyword evidence="4 10" id="KW-0479">Metal-binding</keyword>
<evidence type="ECO:0000256" key="11">
    <source>
        <dbReference type="SAM" id="MobiDB-lite"/>
    </source>
</evidence>
<proteinExistence type="inferred from homology"/>
<dbReference type="Pfam" id="PF01653">
    <property type="entry name" value="DNA_ligase_aden"/>
    <property type="match status" value="2"/>
</dbReference>
<dbReference type="Gene3D" id="3.40.50.10190">
    <property type="entry name" value="BRCT domain"/>
    <property type="match status" value="1"/>
</dbReference>
<feature type="binding site" evidence="10">
    <location>
        <position position="420"/>
    </location>
    <ligand>
        <name>Zn(2+)</name>
        <dbReference type="ChEBI" id="CHEBI:29105"/>
    </ligand>
</feature>
<feature type="binding site" evidence="10">
    <location>
        <begin position="135"/>
        <end position="136"/>
    </location>
    <ligand>
        <name>NAD(+)</name>
        <dbReference type="ChEBI" id="CHEBI:57540"/>
    </ligand>
</feature>